<dbReference type="AlphaFoldDB" id="A0A429GAE6"/>
<proteinExistence type="predicted"/>
<evidence type="ECO:0000313" key="1">
    <source>
        <dbReference type="EMBL" id="RSN70766.1"/>
    </source>
</evidence>
<organism evidence="1 2">
    <name type="scientific">Candidatus Korarchaeum cryptofilum</name>
    <dbReference type="NCBI Taxonomy" id="498846"/>
    <lineage>
        <taxon>Archaea</taxon>
        <taxon>Thermoproteota</taxon>
        <taxon>Candidatus Korarchaeia</taxon>
        <taxon>Candidatus Korarchaeales</taxon>
        <taxon>Candidatus Korarchaeaceae</taxon>
        <taxon>Candidatus Korarchaeum</taxon>
    </lineage>
</organism>
<reference evidence="1 2" key="1">
    <citation type="submission" date="2018-10" db="EMBL/GenBank/DDBJ databases">
        <title>Co-occurring genomic capacity for anaerobic methane metabolism and dissimilatory sulfite reduction discovered in the Korarchaeota.</title>
        <authorList>
            <person name="Mckay L.J."/>
            <person name="Dlakic M."/>
            <person name="Fields M.W."/>
            <person name="Delmont T.O."/>
            <person name="Eren A.M."/>
            <person name="Jay Z.J."/>
            <person name="Klingelsmith K.B."/>
            <person name="Rusch D.B."/>
            <person name="Inskeep W.P."/>
        </authorList>
    </citation>
    <scope>NUCLEOTIDE SEQUENCE [LARGE SCALE GENOMIC DNA]</scope>
    <source>
        <strain evidence="1 2">WS</strain>
    </source>
</reference>
<dbReference type="EMBL" id="RCOR01000003">
    <property type="protein sequence ID" value="RSN70766.1"/>
    <property type="molecule type" value="Genomic_DNA"/>
</dbReference>
<protein>
    <submittedName>
        <fullName evidence="1">Uncharacterized protein</fullName>
    </submittedName>
</protein>
<sequence>PDLAQDYYNLPESSSLDILDSFDRKGFLELVRGKDDAWLEVAATILMIYEDTGDLSWAIERTSELKPQKKGMIEEIVRDLDDAGLIRISREG</sequence>
<dbReference type="Proteomes" id="UP000278149">
    <property type="component" value="Unassembled WGS sequence"/>
</dbReference>
<evidence type="ECO:0000313" key="2">
    <source>
        <dbReference type="Proteomes" id="UP000278149"/>
    </source>
</evidence>
<accession>A0A429GAE6</accession>
<gene>
    <name evidence="1" type="ORF">D9Q81_00365</name>
</gene>
<name>A0A429GAE6_9CREN</name>
<comment type="caution">
    <text evidence="1">The sequence shown here is derived from an EMBL/GenBank/DDBJ whole genome shotgun (WGS) entry which is preliminary data.</text>
</comment>
<dbReference type="RefSeq" id="WP_185836086.1">
    <property type="nucleotide sequence ID" value="NZ_RCOR01000003.1"/>
</dbReference>
<feature type="non-terminal residue" evidence="1">
    <location>
        <position position="1"/>
    </location>
</feature>